<proteinExistence type="predicted"/>
<dbReference type="Proteomes" id="UP000054935">
    <property type="component" value="Unassembled WGS sequence"/>
</dbReference>
<organism evidence="2 3">
    <name type="scientific">Tropicibacter naphthalenivorans</name>
    <dbReference type="NCBI Taxonomy" id="441103"/>
    <lineage>
        <taxon>Bacteria</taxon>
        <taxon>Pseudomonadati</taxon>
        <taxon>Pseudomonadota</taxon>
        <taxon>Alphaproteobacteria</taxon>
        <taxon>Rhodobacterales</taxon>
        <taxon>Roseobacteraceae</taxon>
        <taxon>Tropicibacter</taxon>
    </lineage>
</organism>
<name>A0A0P1GV37_9RHOB</name>
<evidence type="ECO:0000256" key="1">
    <source>
        <dbReference type="SAM" id="MobiDB-lite"/>
    </source>
</evidence>
<reference evidence="2 3" key="1">
    <citation type="submission" date="2015-09" db="EMBL/GenBank/DDBJ databases">
        <authorList>
            <consortium name="Swine Surveillance"/>
        </authorList>
    </citation>
    <scope>NUCLEOTIDE SEQUENCE [LARGE SCALE GENOMIC DNA]</scope>
    <source>
        <strain evidence="2 3">CECT 7648</strain>
    </source>
</reference>
<accession>A0A0P1GV37</accession>
<dbReference type="EMBL" id="CYSE01000004">
    <property type="protein sequence ID" value="CUH79775.1"/>
    <property type="molecule type" value="Genomic_DNA"/>
</dbReference>
<protein>
    <submittedName>
        <fullName evidence="2">Uncharacterized protein</fullName>
    </submittedName>
</protein>
<dbReference type="AlphaFoldDB" id="A0A0P1GV37"/>
<sequence length="102" mass="11060">MRNLREKVVFDTWDALVGLAFSRASRHTLDRSQGGVKFPTGGDSPRAPLFRQGVSRSGEIPGPTVIVRMKENHVRTGVTSGVVGCALGPLEQTQRMVPCLTL</sequence>
<evidence type="ECO:0000313" key="3">
    <source>
        <dbReference type="Proteomes" id="UP000054935"/>
    </source>
</evidence>
<feature type="region of interest" description="Disordered" evidence="1">
    <location>
        <begin position="30"/>
        <end position="55"/>
    </location>
</feature>
<keyword evidence="3" id="KW-1185">Reference proteome</keyword>
<dbReference type="STRING" id="441103.TRN7648_02641"/>
<gene>
    <name evidence="2" type="ORF">TRN7648_02641</name>
</gene>
<evidence type="ECO:0000313" key="2">
    <source>
        <dbReference type="EMBL" id="CUH79775.1"/>
    </source>
</evidence>